<accession>A0A2P8H8V5</accession>
<dbReference type="InterPro" id="IPR050695">
    <property type="entry name" value="N-acetylmuramoyl_amidase_3"/>
</dbReference>
<dbReference type="SUPFAM" id="SSF53187">
    <property type="entry name" value="Zn-dependent exopeptidases"/>
    <property type="match status" value="1"/>
</dbReference>
<evidence type="ECO:0000313" key="3">
    <source>
        <dbReference type="EMBL" id="PSL42599.1"/>
    </source>
</evidence>
<dbReference type="InterPro" id="IPR002508">
    <property type="entry name" value="MurNAc-LAA_cat"/>
</dbReference>
<dbReference type="SMART" id="SM00646">
    <property type="entry name" value="Ami_3"/>
    <property type="match status" value="1"/>
</dbReference>
<dbReference type="CDD" id="cd02696">
    <property type="entry name" value="MurNAc-LAA"/>
    <property type="match status" value="1"/>
</dbReference>
<evidence type="ECO:0000259" key="2">
    <source>
        <dbReference type="SMART" id="SM00646"/>
    </source>
</evidence>
<dbReference type="GO" id="GO:0009253">
    <property type="term" value="P:peptidoglycan catabolic process"/>
    <property type="evidence" value="ECO:0007669"/>
    <property type="project" value="InterPro"/>
</dbReference>
<organism evidence="3 4">
    <name type="scientific">Salsuginibacillus halophilus</name>
    <dbReference type="NCBI Taxonomy" id="517424"/>
    <lineage>
        <taxon>Bacteria</taxon>
        <taxon>Bacillati</taxon>
        <taxon>Bacillota</taxon>
        <taxon>Bacilli</taxon>
        <taxon>Bacillales</taxon>
        <taxon>Bacillaceae</taxon>
        <taxon>Salsuginibacillus</taxon>
    </lineage>
</organism>
<evidence type="ECO:0000256" key="1">
    <source>
        <dbReference type="ARBA" id="ARBA00022801"/>
    </source>
</evidence>
<keyword evidence="4" id="KW-1185">Reference proteome</keyword>
<reference evidence="3 4" key="1">
    <citation type="submission" date="2018-03" db="EMBL/GenBank/DDBJ databases">
        <title>Genomic Encyclopedia of Type Strains, Phase III (KMG-III): the genomes of soil and plant-associated and newly described type strains.</title>
        <authorList>
            <person name="Whitman W."/>
        </authorList>
    </citation>
    <scope>NUCLEOTIDE SEQUENCE [LARGE SCALE GENOMIC DNA]</scope>
    <source>
        <strain evidence="3 4">CGMCC 1.07653</strain>
    </source>
</reference>
<dbReference type="InterPro" id="IPR014234">
    <property type="entry name" value="Spore_CwlD"/>
</dbReference>
<dbReference type="Proteomes" id="UP000242310">
    <property type="component" value="Unassembled WGS sequence"/>
</dbReference>
<dbReference type="NCBIfam" id="TIGR02883">
    <property type="entry name" value="spore_cwlD"/>
    <property type="match status" value="1"/>
</dbReference>
<dbReference type="Gene3D" id="3.40.630.40">
    <property type="entry name" value="Zn-dependent exopeptidases"/>
    <property type="match status" value="1"/>
</dbReference>
<dbReference type="PANTHER" id="PTHR30404:SF0">
    <property type="entry name" value="N-ACETYLMURAMOYL-L-ALANINE AMIDASE AMIC"/>
    <property type="match status" value="1"/>
</dbReference>
<dbReference type="GO" id="GO:0008745">
    <property type="term" value="F:N-acetylmuramoyl-L-alanine amidase activity"/>
    <property type="evidence" value="ECO:0007669"/>
    <property type="project" value="InterPro"/>
</dbReference>
<sequence>MQRLLWYLAVIGIVVLTAAAVYNISKTEEAAPTAGGLQLPLAGEVIVIDPGHGGVDGGASSKSGLLEKDVALDIGFQLRDYLQEAGALVHMTRESDRDLAETDTRRYRQRKLEDLRARKNTINADRVDMFITLHLNAIPSAGVSGAQTFYDPKSDDNKALAHHIQHELVYNLENTTRKAKAIDQIYLLREADPPGVLIETGFLSNAEEARLLEKPSYQNKIAASIYQGMLRYASGESAENE</sequence>
<proteinExistence type="predicted"/>
<dbReference type="PANTHER" id="PTHR30404">
    <property type="entry name" value="N-ACETYLMURAMOYL-L-ALANINE AMIDASE"/>
    <property type="match status" value="1"/>
</dbReference>
<dbReference type="EMBL" id="PYAV01000014">
    <property type="protein sequence ID" value="PSL42599.1"/>
    <property type="molecule type" value="Genomic_DNA"/>
</dbReference>
<evidence type="ECO:0000313" key="4">
    <source>
        <dbReference type="Proteomes" id="UP000242310"/>
    </source>
</evidence>
<gene>
    <name evidence="3" type="ORF">B0H94_11473</name>
</gene>
<dbReference type="GO" id="GO:0030288">
    <property type="term" value="C:outer membrane-bounded periplasmic space"/>
    <property type="evidence" value="ECO:0007669"/>
    <property type="project" value="TreeGrafter"/>
</dbReference>
<dbReference type="RefSeq" id="WP_245894021.1">
    <property type="nucleotide sequence ID" value="NZ_PYAV01000014.1"/>
</dbReference>
<dbReference type="Pfam" id="PF01520">
    <property type="entry name" value="Amidase_3"/>
    <property type="match status" value="1"/>
</dbReference>
<comment type="caution">
    <text evidence="3">The sequence shown here is derived from an EMBL/GenBank/DDBJ whole genome shotgun (WGS) entry which is preliminary data.</text>
</comment>
<name>A0A2P8H8V5_9BACI</name>
<protein>
    <submittedName>
        <fullName evidence="3">N-acetylmuramoyl-L-alanine amidase</fullName>
    </submittedName>
</protein>
<dbReference type="AlphaFoldDB" id="A0A2P8H8V5"/>
<keyword evidence="1" id="KW-0378">Hydrolase</keyword>
<feature type="domain" description="MurNAc-LAA" evidence="2">
    <location>
        <begin position="119"/>
        <end position="230"/>
    </location>
</feature>